<reference evidence="1" key="1">
    <citation type="submission" date="2020-11" db="EMBL/GenBank/DDBJ databases">
        <authorList>
            <consortium name="DOE Joint Genome Institute"/>
            <person name="Ahrendt S."/>
            <person name="Riley R."/>
            <person name="Andreopoulos W."/>
            <person name="Labutti K."/>
            <person name="Pangilinan J."/>
            <person name="Ruiz-Duenas F.J."/>
            <person name="Barrasa J.M."/>
            <person name="Sanchez-Garcia M."/>
            <person name="Camarero S."/>
            <person name="Miyauchi S."/>
            <person name="Serrano A."/>
            <person name="Linde D."/>
            <person name="Babiker R."/>
            <person name="Drula E."/>
            <person name="Ayuso-Fernandez I."/>
            <person name="Pacheco R."/>
            <person name="Padilla G."/>
            <person name="Ferreira P."/>
            <person name="Barriuso J."/>
            <person name="Kellner H."/>
            <person name="Castanera R."/>
            <person name="Alfaro M."/>
            <person name="Ramirez L."/>
            <person name="Pisabarro A.G."/>
            <person name="Kuo A."/>
            <person name="Tritt A."/>
            <person name="Lipzen A."/>
            <person name="He G."/>
            <person name="Yan M."/>
            <person name="Ng V."/>
            <person name="Cullen D."/>
            <person name="Martin F."/>
            <person name="Rosso M.-N."/>
            <person name="Henrissat B."/>
            <person name="Hibbett D."/>
            <person name="Martinez A.T."/>
            <person name="Grigoriev I.V."/>
        </authorList>
    </citation>
    <scope>NUCLEOTIDE SEQUENCE</scope>
    <source>
        <strain evidence="1">AH 40177</strain>
    </source>
</reference>
<gene>
    <name evidence="1" type="ORF">BDP27DRAFT_1311312</name>
</gene>
<sequence length="371" mass="41958">MEIERIRLQKDIRRSSASTASATTTKSLPIAGSMFHSNPVERISGQQPRTIISDVYLYSIRHKFFLPLNWFTKDRLQLAQHRLHDLHTKVHRTEPTAESTPSEVKVLVFDMLKMSALWGDDMEHTCMSPMKWMECMSNYLSVLVTLSPAHSLGFDGLALPVISFATEFGKHLDFFRNYPDFETSYPIWYTFERTARNEILQGTLFSKDHYVQNLAILLQVRDQVKLLTAPFLQSSSTPAKRPQIQIYAPRTVTNDSPQSFRNADSPKRTSSPTCIICAASHLLRLHPASAVAFSDGKPCFSAYQDSELRTLKPLGSAKETKPICIPYNLASGCKHQHDDGRLHICSLCGREHSALSRVTSCLRVFEGVIRP</sequence>
<organism evidence="1 2">
    <name type="scientific">Rhodocollybia butyracea</name>
    <dbReference type="NCBI Taxonomy" id="206335"/>
    <lineage>
        <taxon>Eukaryota</taxon>
        <taxon>Fungi</taxon>
        <taxon>Dikarya</taxon>
        <taxon>Basidiomycota</taxon>
        <taxon>Agaricomycotina</taxon>
        <taxon>Agaricomycetes</taxon>
        <taxon>Agaricomycetidae</taxon>
        <taxon>Agaricales</taxon>
        <taxon>Marasmiineae</taxon>
        <taxon>Omphalotaceae</taxon>
        <taxon>Rhodocollybia</taxon>
    </lineage>
</organism>
<name>A0A9P5Q9M2_9AGAR</name>
<comment type="caution">
    <text evidence="1">The sequence shown here is derived from an EMBL/GenBank/DDBJ whole genome shotgun (WGS) entry which is preliminary data.</text>
</comment>
<evidence type="ECO:0000313" key="1">
    <source>
        <dbReference type="EMBL" id="KAF9077589.1"/>
    </source>
</evidence>
<accession>A0A9P5Q9M2</accession>
<dbReference type="AlphaFoldDB" id="A0A9P5Q9M2"/>
<proteinExistence type="predicted"/>
<dbReference type="Proteomes" id="UP000772434">
    <property type="component" value="Unassembled WGS sequence"/>
</dbReference>
<keyword evidence="2" id="KW-1185">Reference proteome</keyword>
<evidence type="ECO:0000313" key="2">
    <source>
        <dbReference type="Proteomes" id="UP000772434"/>
    </source>
</evidence>
<dbReference type="EMBL" id="JADNRY010000003">
    <property type="protein sequence ID" value="KAF9077589.1"/>
    <property type="molecule type" value="Genomic_DNA"/>
</dbReference>
<dbReference type="OrthoDB" id="2833679at2759"/>
<protein>
    <submittedName>
        <fullName evidence="1">Uncharacterized protein</fullName>
    </submittedName>
</protein>